<dbReference type="Proteomes" id="UP000057981">
    <property type="component" value="Chromosome"/>
</dbReference>
<dbReference type="Pfam" id="PF14240">
    <property type="entry name" value="YHYH"/>
    <property type="match status" value="1"/>
</dbReference>
<name>A0A0N7HYA2_9FLAO</name>
<evidence type="ECO:0000256" key="1">
    <source>
        <dbReference type="SAM" id="MobiDB-lite"/>
    </source>
</evidence>
<dbReference type="InterPro" id="IPR002048">
    <property type="entry name" value="EF_hand_dom"/>
</dbReference>
<organism evidence="3 4">
    <name type="scientific">Pseudalgibacter alginicilyticus</name>
    <dbReference type="NCBI Taxonomy" id="1736674"/>
    <lineage>
        <taxon>Bacteria</taxon>
        <taxon>Pseudomonadati</taxon>
        <taxon>Bacteroidota</taxon>
        <taxon>Flavobacteriia</taxon>
        <taxon>Flavobacteriales</taxon>
        <taxon>Flavobacteriaceae</taxon>
        <taxon>Pseudalgibacter</taxon>
    </lineage>
</organism>
<dbReference type="PATRIC" id="fig|1736674.3.peg.1197"/>
<gene>
    <name evidence="3" type="ORF">APS56_05855</name>
</gene>
<dbReference type="GO" id="GO:0005509">
    <property type="term" value="F:calcium ion binding"/>
    <property type="evidence" value="ECO:0007669"/>
    <property type="project" value="InterPro"/>
</dbReference>
<keyword evidence="4" id="KW-1185">Reference proteome</keyword>
<feature type="region of interest" description="Disordered" evidence="1">
    <location>
        <begin position="298"/>
        <end position="320"/>
    </location>
</feature>
<dbReference type="InterPro" id="IPR018247">
    <property type="entry name" value="EF_Hand_1_Ca_BS"/>
</dbReference>
<dbReference type="KEGG" id="ahz:APS56_05855"/>
<protein>
    <recommendedName>
        <fullName evidence="2">EF-hand domain-containing protein</fullName>
    </recommendedName>
</protein>
<dbReference type="PROSITE" id="PS00018">
    <property type="entry name" value="EF_HAND_1"/>
    <property type="match status" value="1"/>
</dbReference>
<dbReference type="EMBL" id="CP012898">
    <property type="protein sequence ID" value="ALJ04686.1"/>
    <property type="molecule type" value="Genomic_DNA"/>
</dbReference>
<evidence type="ECO:0000313" key="3">
    <source>
        <dbReference type="EMBL" id="ALJ04686.1"/>
    </source>
</evidence>
<dbReference type="SUPFAM" id="SSF47473">
    <property type="entry name" value="EF-hand"/>
    <property type="match status" value="1"/>
</dbReference>
<dbReference type="Pfam" id="PF13202">
    <property type="entry name" value="EF-hand_5"/>
    <property type="match status" value="2"/>
</dbReference>
<dbReference type="PROSITE" id="PS50222">
    <property type="entry name" value="EF_HAND_2"/>
    <property type="match status" value="1"/>
</dbReference>
<feature type="compositionally biased region" description="Basic and acidic residues" evidence="1">
    <location>
        <begin position="310"/>
        <end position="319"/>
    </location>
</feature>
<proteinExistence type="predicted"/>
<evidence type="ECO:0000259" key="2">
    <source>
        <dbReference type="PROSITE" id="PS50222"/>
    </source>
</evidence>
<sequence length="380" mass="42888">MIKKNLLITVVFVTILIACNSNKSIVSQIDKSNNTSNDIVSHAHTDYFGAYKMEDPIFGTKTIVTISKNERIMITNSLPNHETGDFPTIGNPNTISAQNKTYSFPLTPKYTGNPQWIREPGIALNGVKFEPGTAEVVECDTGESYRVEAFQNLINLGLDFNHAHVQPTGAYHYHGTPTSIIEDLDAGEDLIHIGFAKDGFPIYFSKSEAYKPSFKLIDSNRQGEDCTYTNPKKTIDVSVNDHHDGTFTSDYEFVEGYGDLDECNGISIDGKYMYLVTNSFPYVSRCLMGEFHQEERGMGIRQNGARQRQNRREDGERPSFNELLEMMDTNKDNKISKAEARGPLSENFNKIDTNKDGFISKEELEKIKETNTQKPQREKK</sequence>
<dbReference type="InterPro" id="IPR011992">
    <property type="entry name" value="EF-hand-dom_pair"/>
</dbReference>
<accession>A0A0N7HYA2</accession>
<dbReference type="RefSeq" id="WP_054725916.1">
    <property type="nucleotide sequence ID" value="NZ_CP012898.1"/>
</dbReference>
<dbReference type="AlphaFoldDB" id="A0A0N7HYA2"/>
<dbReference type="STRING" id="1736674.APS56_05855"/>
<evidence type="ECO:0000313" key="4">
    <source>
        <dbReference type="Proteomes" id="UP000057981"/>
    </source>
</evidence>
<feature type="domain" description="EF-hand" evidence="2">
    <location>
        <begin position="339"/>
        <end position="374"/>
    </location>
</feature>
<dbReference type="OrthoDB" id="665834at2"/>
<dbReference type="InterPro" id="IPR025924">
    <property type="entry name" value="YHYH_dom"/>
</dbReference>
<dbReference type="PROSITE" id="PS51257">
    <property type="entry name" value="PROKAR_LIPOPROTEIN"/>
    <property type="match status" value="1"/>
</dbReference>
<dbReference type="Gene3D" id="1.10.238.10">
    <property type="entry name" value="EF-hand"/>
    <property type="match status" value="1"/>
</dbReference>
<reference evidence="3 4" key="1">
    <citation type="submission" date="2015-10" db="EMBL/GenBank/DDBJ databases">
        <authorList>
            <person name="Gilbert D.G."/>
        </authorList>
    </citation>
    <scope>NUCLEOTIDE SEQUENCE [LARGE SCALE GENOMIC DNA]</scope>
    <source>
        <strain evidence="4">HZ-22</strain>
    </source>
</reference>